<evidence type="ECO:0000313" key="1">
    <source>
        <dbReference type="EMBL" id="VDK85414.1"/>
    </source>
</evidence>
<protein>
    <submittedName>
        <fullName evidence="1">Uncharacterized protein</fullName>
    </submittedName>
</protein>
<sequence>MAFLLRRRSRSRHWTFGRGDADAWVEVVAVANGTASGNMSVEESRPTMAPFTCSSSSKPCDTLQSPCIPMCPQSACLCVPDRQ</sequence>
<evidence type="ECO:0000313" key="2">
    <source>
        <dbReference type="Proteomes" id="UP000277928"/>
    </source>
</evidence>
<reference evidence="1 2" key="1">
    <citation type="submission" date="2018-08" db="EMBL/GenBank/DDBJ databases">
        <authorList>
            <person name="Laetsch R D."/>
            <person name="Stevens L."/>
            <person name="Kumar S."/>
            <person name="Blaxter L. M."/>
        </authorList>
    </citation>
    <scope>NUCLEOTIDE SEQUENCE [LARGE SCALE GENOMIC DNA]</scope>
</reference>
<dbReference type="EMBL" id="UYRX01000692">
    <property type="protein sequence ID" value="VDK85414.1"/>
    <property type="molecule type" value="Genomic_DNA"/>
</dbReference>
<accession>A0A3P6V5G2</accession>
<keyword evidence="2" id="KW-1185">Reference proteome</keyword>
<gene>
    <name evidence="1" type="ORF">NLS_LOCUS7115</name>
</gene>
<proteinExistence type="predicted"/>
<dbReference type="Proteomes" id="UP000277928">
    <property type="component" value="Unassembled WGS sequence"/>
</dbReference>
<name>A0A3P6V5G2_LITSI</name>
<dbReference type="AlphaFoldDB" id="A0A3P6V5G2"/>
<organism evidence="1 2">
    <name type="scientific">Litomosoides sigmodontis</name>
    <name type="common">Filarial nematode worm</name>
    <dbReference type="NCBI Taxonomy" id="42156"/>
    <lineage>
        <taxon>Eukaryota</taxon>
        <taxon>Metazoa</taxon>
        <taxon>Ecdysozoa</taxon>
        <taxon>Nematoda</taxon>
        <taxon>Chromadorea</taxon>
        <taxon>Rhabditida</taxon>
        <taxon>Spirurina</taxon>
        <taxon>Spiruromorpha</taxon>
        <taxon>Filarioidea</taxon>
        <taxon>Onchocercidae</taxon>
        <taxon>Litomosoides</taxon>
    </lineage>
</organism>